<evidence type="ECO:0000313" key="5">
    <source>
        <dbReference type="Proteomes" id="UP000449906"/>
    </source>
</evidence>
<proteinExistence type="inferred from homology"/>
<protein>
    <submittedName>
        <fullName evidence="4">ABC transporter substrate-binding protein</fullName>
    </submittedName>
</protein>
<dbReference type="PROSITE" id="PS51257">
    <property type="entry name" value="PROKAR_LIPOPROTEIN"/>
    <property type="match status" value="1"/>
</dbReference>
<dbReference type="Gene3D" id="3.40.50.2300">
    <property type="match status" value="2"/>
</dbReference>
<dbReference type="Pfam" id="PF13458">
    <property type="entry name" value="Peripla_BP_6"/>
    <property type="match status" value="1"/>
</dbReference>
<comment type="similarity">
    <text evidence="1">Belongs to the leucine-binding protein family.</text>
</comment>
<dbReference type="PANTHER" id="PTHR47235">
    <property type="entry name" value="BLR6548 PROTEIN"/>
    <property type="match status" value="1"/>
</dbReference>
<sequence>MARSRTLHTLTISALVVGLAACSAKTSGSDTATPGVTEDTIRVGVLTDLSAVYGPLAKTLVQGNELYFNQLNESGGVCGRDVELVVRDHEHNVQKAVTQFNELEPEVLGFVQMLGSPIVAALAPRIADTEAVTIPTTLSTDWLGLDGMVVTGTSYPVEVVNGLSYLLERGDISAGDTIGHVYFDGDYGTNALTGSEYFAERHDMTVAAIQVEPTTTELTAQVEELRRNDVSVIVVSAGPRQTASVAGLTGAAGLKVPMLANGPGFDPALLDTPVGATLTERLHVLTPQEPFGGGSPESKEIATAYAAAYPDGAPTAWVNYGYAMASLMGMAIEQACTDGELDRDGVMSALRSIDDAALGVMPPQDLTDDSTMPSTLTYISKVDKGVAGGLALVEADYRSADGDAYGS</sequence>
<evidence type="ECO:0000259" key="3">
    <source>
        <dbReference type="Pfam" id="PF13458"/>
    </source>
</evidence>
<comment type="caution">
    <text evidence="4">The sequence shown here is derived from an EMBL/GenBank/DDBJ whole genome shotgun (WGS) entry which is preliminary data.</text>
</comment>
<evidence type="ECO:0000256" key="1">
    <source>
        <dbReference type="ARBA" id="ARBA00010062"/>
    </source>
</evidence>
<dbReference type="RefSeq" id="WP_151578460.1">
    <property type="nucleotide sequence ID" value="NZ_WBVM01000001.1"/>
</dbReference>
<gene>
    <name evidence="4" type="ORF">F9L07_02925</name>
</gene>
<dbReference type="Proteomes" id="UP000449906">
    <property type="component" value="Unassembled WGS sequence"/>
</dbReference>
<reference evidence="4 5" key="1">
    <citation type="submission" date="2019-09" db="EMBL/GenBank/DDBJ databases">
        <title>Pimelobacter sp. isolated from Paulinella.</title>
        <authorList>
            <person name="Jeong S.E."/>
        </authorList>
    </citation>
    <scope>NUCLEOTIDE SEQUENCE [LARGE SCALE GENOMIC DNA]</scope>
    <source>
        <strain evidence="4 5">Pch-N</strain>
    </source>
</reference>
<organism evidence="4 5">
    <name type="scientific">Nocardioides simplex</name>
    <name type="common">Arthrobacter simplex</name>
    <dbReference type="NCBI Taxonomy" id="2045"/>
    <lineage>
        <taxon>Bacteria</taxon>
        <taxon>Bacillati</taxon>
        <taxon>Actinomycetota</taxon>
        <taxon>Actinomycetes</taxon>
        <taxon>Propionibacteriales</taxon>
        <taxon>Nocardioidaceae</taxon>
        <taxon>Pimelobacter</taxon>
    </lineage>
</organism>
<dbReference type="SUPFAM" id="SSF53822">
    <property type="entry name" value="Periplasmic binding protein-like I"/>
    <property type="match status" value="1"/>
</dbReference>
<evidence type="ECO:0000313" key="4">
    <source>
        <dbReference type="EMBL" id="KAB2810913.1"/>
    </source>
</evidence>
<dbReference type="PANTHER" id="PTHR47235:SF1">
    <property type="entry name" value="BLR6548 PROTEIN"/>
    <property type="match status" value="1"/>
</dbReference>
<keyword evidence="2" id="KW-0732">Signal</keyword>
<dbReference type="AlphaFoldDB" id="A0A7J5DYE4"/>
<dbReference type="EMBL" id="WBVM01000001">
    <property type="protein sequence ID" value="KAB2810913.1"/>
    <property type="molecule type" value="Genomic_DNA"/>
</dbReference>
<feature type="domain" description="Leucine-binding protein" evidence="3">
    <location>
        <begin position="40"/>
        <end position="384"/>
    </location>
</feature>
<dbReference type="InterPro" id="IPR028081">
    <property type="entry name" value="Leu-bd"/>
</dbReference>
<accession>A0A7J5DYE4</accession>
<evidence type="ECO:0000256" key="2">
    <source>
        <dbReference type="ARBA" id="ARBA00022729"/>
    </source>
</evidence>
<dbReference type="InterPro" id="IPR028082">
    <property type="entry name" value="Peripla_BP_I"/>
</dbReference>
<name>A0A7J5DYE4_NOCSI</name>